<accession>A0A7S0WIX4</accession>
<evidence type="ECO:0000259" key="10">
    <source>
        <dbReference type="SMART" id="SM01264"/>
    </source>
</evidence>
<evidence type="ECO:0000256" key="4">
    <source>
        <dbReference type="ARBA" id="ARBA00022670"/>
    </source>
</evidence>
<evidence type="ECO:0000256" key="3">
    <source>
        <dbReference type="ARBA" id="ARBA00007575"/>
    </source>
</evidence>
<name>A0A7S0WIX4_9CHLO</name>
<organism evidence="11">
    <name type="scientific">Pyramimonas obovata</name>
    <dbReference type="NCBI Taxonomy" id="1411642"/>
    <lineage>
        <taxon>Eukaryota</taxon>
        <taxon>Viridiplantae</taxon>
        <taxon>Chlorophyta</taxon>
        <taxon>Pyramimonadophyceae</taxon>
        <taxon>Pyramimonadales</taxon>
        <taxon>Pyramimonadaceae</taxon>
        <taxon>Pyramimonas</taxon>
        <taxon>Pyramimonas incertae sedis</taxon>
    </lineage>
</organism>
<reference evidence="11" key="1">
    <citation type="submission" date="2021-01" db="EMBL/GenBank/DDBJ databases">
        <authorList>
            <person name="Corre E."/>
            <person name="Pelletier E."/>
            <person name="Niang G."/>
            <person name="Scheremetjew M."/>
            <person name="Finn R."/>
            <person name="Kale V."/>
            <person name="Holt S."/>
            <person name="Cochrane G."/>
            <person name="Meng A."/>
            <person name="Brown T."/>
            <person name="Cohen L."/>
        </authorList>
    </citation>
    <scope>NUCLEOTIDE SEQUENCE</scope>
    <source>
        <strain evidence="11">CCMP722</strain>
    </source>
</reference>
<dbReference type="InterPro" id="IPR055130">
    <property type="entry name" value="PreP_C"/>
</dbReference>
<dbReference type="InterPro" id="IPR011765">
    <property type="entry name" value="Pept_M16_N"/>
</dbReference>
<evidence type="ECO:0000256" key="8">
    <source>
        <dbReference type="ARBA" id="ARBA00023049"/>
    </source>
</evidence>
<dbReference type="SMART" id="SM01264">
    <property type="entry name" value="M16C_associated"/>
    <property type="match status" value="1"/>
</dbReference>
<evidence type="ECO:0000256" key="9">
    <source>
        <dbReference type="ARBA" id="ARBA00023128"/>
    </source>
</evidence>
<evidence type="ECO:0000256" key="6">
    <source>
        <dbReference type="ARBA" id="ARBA00022801"/>
    </source>
</evidence>
<sequence length="1074" mass="118466">MSAVPRQVVAARPVSGWQNRMAGTVAKSAALVPRASSTLTSSRSSFPAVNGCIRSAACGASKSIIVPGFAAGAVKQSGPLGRRALSVKAVAAPAKLSTEEAATKYGFEIVKKEFISEYNSDATLFRHKKTGAEVVSLVNDDENKTFGAVFRTPPKNSTGIPHILEHSVLCGSRKYPIKEPFVELMKGSLNTFLNAFTYPDRTCYPVASCNTQDFYNLVDVYLDAVLYPNCIRDKQTFEQEGWHHELEDPAEDVTFKGVVFNEMKGVYSSPDSVLGRECQRVIFPDNTYGVDSGGDPVVIPELTFEEFKEFHALYYHPSNGRFWFYGDDEPSERLRILDEYFKEFDRVEPNSAVAKQSFFKEPKYVVEKYAASDNAEEEPKTFLAVNWLLSEEPFDLQTEFGFSFLNFLMLGTSAAPLRKALEESGLGEALVGGGLEDELRQPTFCIGLKGVKAEDVKKVEELVMSTLEKLAKEGFEAEAIEAAVNTIEFSLRENNTGRFPRGLSLMLRSMSAWLYEGDAFEPMKYAAALEAFKARMATEDVFGPLIHKLLLENPHRVTLELQPDPALGKQMDADEKAKLTAFQKSLGEEEVALLIENTKALKLKQETPDDAAALRCIPSLALADIPSKASTIPCAVEENNGTTFLRHDLFTNNVLYMEAAFPLNTVPASLVPLVPLFCRCLTNMGTDALSFVELTQKIGRKTGGISVYPMVSDRRDSPEPVSYLMVKGKTMGDKVEDMLELYTEILKDIDFNDKDRFRQMVLETKANMESRVVGGGHSVAASRLDAMNSVAGWVNEQMGGISYLEYIRDLARRVDEDWEGIVRDLKAIRAAVLAQKGAVLNLTADEQTLTALDGPLNSFLAALPATGGQQQTWSTTLEGLNEALVVPTQVNYVGKGGNLYKAGYELNGTSYVISKYLGTSWLWDRVRVSGGAYGGFCDFDSHSGMFTYLSYRDPNLLGTVDVYDGTGDFLRGLEMDEDAMAKAIIGCIGDIDSYQLPDAKGYTSMLRHLLQVSDEERQIRREQILSTTLKDFREFAEALEAVKNSGKIVAVASAEAVKIANEKRPGFLNVKNII</sequence>
<dbReference type="GO" id="GO:0046872">
    <property type="term" value="F:metal ion binding"/>
    <property type="evidence" value="ECO:0007669"/>
    <property type="project" value="UniProtKB-KW"/>
</dbReference>
<dbReference type="FunFam" id="3.30.830.10:FF:000034">
    <property type="entry name" value="presequence protease 1, chloroplastic/mitochondrial"/>
    <property type="match status" value="1"/>
</dbReference>
<dbReference type="SUPFAM" id="SSF63411">
    <property type="entry name" value="LuxS/MPP-like metallohydrolase"/>
    <property type="match status" value="4"/>
</dbReference>
<evidence type="ECO:0000256" key="1">
    <source>
        <dbReference type="ARBA" id="ARBA00001947"/>
    </source>
</evidence>
<dbReference type="Pfam" id="PF22516">
    <property type="entry name" value="PreP_C"/>
    <property type="match status" value="1"/>
</dbReference>
<comment type="cofactor">
    <cofactor evidence="1">
        <name>Zn(2+)</name>
        <dbReference type="ChEBI" id="CHEBI:29105"/>
    </cofactor>
</comment>
<dbReference type="FunFam" id="3.30.830.10:FF:000029">
    <property type="entry name" value="Presequence protease 1"/>
    <property type="match status" value="1"/>
</dbReference>
<keyword evidence="4" id="KW-0645">Protease</keyword>
<dbReference type="FunFam" id="3.30.830.10:FF:000009">
    <property type="entry name" value="Presequence protease, mitochondrial"/>
    <property type="match status" value="1"/>
</dbReference>
<keyword evidence="8" id="KW-0482">Metalloprotease</keyword>
<dbReference type="GO" id="GO:0016485">
    <property type="term" value="P:protein processing"/>
    <property type="evidence" value="ECO:0007669"/>
    <property type="project" value="TreeGrafter"/>
</dbReference>
<dbReference type="Pfam" id="PF05193">
    <property type="entry name" value="Peptidase_M16_C"/>
    <property type="match status" value="1"/>
</dbReference>
<dbReference type="EMBL" id="HBFA01018774">
    <property type="protein sequence ID" value="CAD8668585.1"/>
    <property type="molecule type" value="Transcribed_RNA"/>
</dbReference>
<proteinExistence type="inferred from homology"/>
<evidence type="ECO:0000256" key="5">
    <source>
        <dbReference type="ARBA" id="ARBA00022723"/>
    </source>
</evidence>
<dbReference type="Pfam" id="PF00675">
    <property type="entry name" value="Peptidase_M16"/>
    <property type="match status" value="1"/>
</dbReference>
<dbReference type="InterPro" id="IPR013578">
    <property type="entry name" value="Peptidase_M16C_assoc"/>
</dbReference>
<protein>
    <recommendedName>
        <fullName evidence="10">Peptidase M16C associated domain-containing protein</fullName>
    </recommendedName>
</protein>
<keyword evidence="5" id="KW-0479">Metal-binding</keyword>
<evidence type="ECO:0000256" key="7">
    <source>
        <dbReference type="ARBA" id="ARBA00022833"/>
    </source>
</evidence>
<comment type="similarity">
    <text evidence="3">Belongs to the peptidase M16 family. PreP subfamily.</text>
</comment>
<dbReference type="AlphaFoldDB" id="A0A7S0WIX4"/>
<dbReference type="GO" id="GO:0004222">
    <property type="term" value="F:metalloendopeptidase activity"/>
    <property type="evidence" value="ECO:0007669"/>
    <property type="project" value="TreeGrafter"/>
</dbReference>
<evidence type="ECO:0000256" key="2">
    <source>
        <dbReference type="ARBA" id="ARBA00004173"/>
    </source>
</evidence>
<gene>
    <name evidence="11" type="ORF">POBO1169_LOCUS9606</name>
</gene>
<evidence type="ECO:0000313" key="11">
    <source>
        <dbReference type="EMBL" id="CAD8668585.1"/>
    </source>
</evidence>
<feature type="domain" description="Peptidase M16C associated" evidence="10">
    <location>
        <begin position="561"/>
        <end position="810"/>
    </location>
</feature>
<dbReference type="PANTHER" id="PTHR43016">
    <property type="entry name" value="PRESEQUENCE PROTEASE"/>
    <property type="match status" value="1"/>
</dbReference>
<comment type="subcellular location">
    <subcellularLocation>
        <location evidence="2">Mitochondrion</location>
    </subcellularLocation>
</comment>
<dbReference type="InterPro" id="IPR007863">
    <property type="entry name" value="Peptidase_M16_C"/>
</dbReference>
<dbReference type="Gene3D" id="3.30.830.10">
    <property type="entry name" value="Metalloenzyme, LuxS/M16 peptidase-like"/>
    <property type="match status" value="4"/>
</dbReference>
<keyword evidence="7" id="KW-0862">Zinc</keyword>
<keyword evidence="6" id="KW-0378">Hydrolase</keyword>
<dbReference type="InterPro" id="IPR011249">
    <property type="entry name" value="Metalloenz_LuxS/M16"/>
</dbReference>
<keyword evidence="9" id="KW-0496">Mitochondrion</keyword>
<dbReference type="Pfam" id="PF08367">
    <property type="entry name" value="M16C_assoc"/>
    <property type="match status" value="1"/>
</dbReference>
<dbReference type="GO" id="GO:0005739">
    <property type="term" value="C:mitochondrion"/>
    <property type="evidence" value="ECO:0007669"/>
    <property type="project" value="UniProtKB-SubCell"/>
</dbReference>
<dbReference type="PANTHER" id="PTHR43016:SF13">
    <property type="entry name" value="PRESEQUENCE PROTEASE, MITOCHONDRIAL"/>
    <property type="match status" value="1"/>
</dbReference>